<proteinExistence type="predicted"/>
<keyword evidence="7" id="KW-0695">RNA-directed DNA polymerase</keyword>
<dbReference type="Gene3D" id="1.10.340.70">
    <property type="match status" value="1"/>
</dbReference>
<feature type="domain" description="Reverse transcriptase" evidence="9">
    <location>
        <begin position="1947"/>
        <end position="2131"/>
    </location>
</feature>
<dbReference type="GO" id="GO:0004519">
    <property type="term" value="F:endonuclease activity"/>
    <property type="evidence" value="ECO:0007669"/>
    <property type="project" value="UniProtKB-KW"/>
</dbReference>
<dbReference type="OrthoDB" id="6273764at2759"/>
<dbReference type="Pfam" id="PF17921">
    <property type="entry name" value="Integrase_H2C2"/>
    <property type="match status" value="1"/>
</dbReference>
<dbReference type="PROSITE" id="PS00141">
    <property type="entry name" value="ASP_PROTEASE"/>
    <property type="match status" value="1"/>
</dbReference>
<dbReference type="InterPro" id="IPR021109">
    <property type="entry name" value="Peptidase_aspartic_dom_sf"/>
</dbReference>
<dbReference type="SUPFAM" id="SSF53098">
    <property type="entry name" value="Ribonuclease H-like"/>
    <property type="match status" value="1"/>
</dbReference>
<dbReference type="EC" id="2.7.7.49" evidence="1"/>
<comment type="caution">
    <text evidence="11">The sequence shown here is derived from an EMBL/GenBank/DDBJ whole genome shotgun (WGS) entry which is preliminary data.</text>
</comment>
<feature type="compositionally biased region" description="Low complexity" evidence="8">
    <location>
        <begin position="1069"/>
        <end position="1097"/>
    </location>
</feature>
<dbReference type="Proteomes" id="UP000215902">
    <property type="component" value="Unassembled WGS sequence"/>
</dbReference>
<dbReference type="GO" id="GO:0003676">
    <property type="term" value="F:nucleic acid binding"/>
    <property type="evidence" value="ECO:0007669"/>
    <property type="project" value="InterPro"/>
</dbReference>
<dbReference type="InterPro" id="IPR043502">
    <property type="entry name" value="DNA/RNA_pol_sf"/>
</dbReference>
<dbReference type="SUPFAM" id="SSF56672">
    <property type="entry name" value="DNA/RNA polymerases"/>
    <property type="match status" value="1"/>
</dbReference>
<evidence type="ECO:0000313" key="11">
    <source>
        <dbReference type="EMBL" id="PAA87129.1"/>
    </source>
</evidence>
<dbReference type="STRING" id="282301.A0A267GPA4"/>
<keyword evidence="2" id="KW-0808">Transferase</keyword>
<keyword evidence="12" id="KW-1185">Reference proteome</keyword>
<dbReference type="InterPro" id="IPR001584">
    <property type="entry name" value="Integrase_cat-core"/>
</dbReference>
<dbReference type="Gene3D" id="3.30.70.270">
    <property type="match status" value="2"/>
</dbReference>
<feature type="compositionally biased region" description="Polar residues" evidence="8">
    <location>
        <begin position="1040"/>
        <end position="1068"/>
    </location>
</feature>
<dbReference type="CDD" id="cd00303">
    <property type="entry name" value="retropepsin_like"/>
    <property type="match status" value="1"/>
</dbReference>
<protein>
    <recommendedName>
        <fullName evidence="1">RNA-directed DNA polymerase</fullName>
        <ecNumber evidence="1">2.7.7.49</ecNumber>
    </recommendedName>
</protein>
<dbReference type="InterPro" id="IPR043128">
    <property type="entry name" value="Rev_trsase/Diguanyl_cyclase"/>
</dbReference>
<feature type="compositionally biased region" description="Gly residues" evidence="8">
    <location>
        <begin position="47"/>
        <end position="65"/>
    </location>
</feature>
<feature type="compositionally biased region" description="Polar residues" evidence="8">
    <location>
        <begin position="1"/>
        <end position="10"/>
    </location>
</feature>
<keyword evidence="3" id="KW-0548">Nucleotidyltransferase</keyword>
<evidence type="ECO:0000256" key="1">
    <source>
        <dbReference type="ARBA" id="ARBA00012493"/>
    </source>
</evidence>
<dbReference type="Gene3D" id="3.30.420.10">
    <property type="entry name" value="Ribonuclease H-like superfamily/Ribonuclease H"/>
    <property type="match status" value="1"/>
</dbReference>
<evidence type="ECO:0000259" key="10">
    <source>
        <dbReference type="PROSITE" id="PS50994"/>
    </source>
</evidence>
<feature type="compositionally biased region" description="Basic and acidic residues" evidence="8">
    <location>
        <begin position="472"/>
        <end position="490"/>
    </location>
</feature>
<dbReference type="GO" id="GO:0015074">
    <property type="term" value="P:DNA integration"/>
    <property type="evidence" value="ECO:0007669"/>
    <property type="project" value="InterPro"/>
</dbReference>
<dbReference type="FunFam" id="1.10.340.70:FF:000001">
    <property type="entry name" value="Retrovirus-related Pol polyprotein from transposon gypsy-like Protein"/>
    <property type="match status" value="1"/>
</dbReference>
<dbReference type="CDD" id="cd01647">
    <property type="entry name" value="RT_LTR"/>
    <property type="match status" value="1"/>
</dbReference>
<feature type="region of interest" description="Disordered" evidence="8">
    <location>
        <begin position="2826"/>
        <end position="2847"/>
    </location>
</feature>
<dbReference type="Pfam" id="PF00665">
    <property type="entry name" value="rve"/>
    <property type="match status" value="1"/>
</dbReference>
<evidence type="ECO:0000256" key="3">
    <source>
        <dbReference type="ARBA" id="ARBA00022695"/>
    </source>
</evidence>
<feature type="compositionally biased region" description="Polar residues" evidence="8">
    <location>
        <begin position="491"/>
        <end position="500"/>
    </location>
</feature>
<evidence type="ECO:0000256" key="7">
    <source>
        <dbReference type="ARBA" id="ARBA00022918"/>
    </source>
</evidence>
<feature type="compositionally biased region" description="Low complexity" evidence="8">
    <location>
        <begin position="107"/>
        <end position="127"/>
    </location>
</feature>
<evidence type="ECO:0000259" key="9">
    <source>
        <dbReference type="PROSITE" id="PS50878"/>
    </source>
</evidence>
<dbReference type="FunFam" id="3.30.70.270:FF:000020">
    <property type="entry name" value="Transposon Tf2-6 polyprotein-like Protein"/>
    <property type="match status" value="1"/>
</dbReference>
<evidence type="ECO:0000256" key="6">
    <source>
        <dbReference type="ARBA" id="ARBA00022801"/>
    </source>
</evidence>
<dbReference type="PANTHER" id="PTHR37984:SF5">
    <property type="entry name" value="PROTEIN NYNRIN-LIKE"/>
    <property type="match status" value="1"/>
</dbReference>
<feature type="compositionally biased region" description="Basic and acidic residues" evidence="8">
    <location>
        <begin position="448"/>
        <end position="461"/>
    </location>
</feature>
<evidence type="ECO:0000256" key="5">
    <source>
        <dbReference type="ARBA" id="ARBA00022759"/>
    </source>
</evidence>
<feature type="region of interest" description="Disordered" evidence="8">
    <location>
        <begin position="100"/>
        <end position="127"/>
    </location>
</feature>
<dbReference type="InterPro" id="IPR050951">
    <property type="entry name" value="Retrovirus_Pol_polyprotein"/>
</dbReference>
<dbReference type="InterPro" id="IPR036397">
    <property type="entry name" value="RNaseH_sf"/>
</dbReference>
<organism evidence="11 12">
    <name type="scientific">Macrostomum lignano</name>
    <dbReference type="NCBI Taxonomy" id="282301"/>
    <lineage>
        <taxon>Eukaryota</taxon>
        <taxon>Metazoa</taxon>
        <taxon>Spiralia</taxon>
        <taxon>Lophotrochozoa</taxon>
        <taxon>Platyhelminthes</taxon>
        <taxon>Rhabditophora</taxon>
        <taxon>Macrostomorpha</taxon>
        <taxon>Macrostomida</taxon>
        <taxon>Macrostomidae</taxon>
        <taxon>Macrostomum</taxon>
    </lineage>
</organism>
<dbReference type="InterPro" id="IPR012337">
    <property type="entry name" value="RNaseH-like_sf"/>
</dbReference>
<evidence type="ECO:0000313" key="12">
    <source>
        <dbReference type="Proteomes" id="UP000215902"/>
    </source>
</evidence>
<dbReference type="GO" id="GO:0004190">
    <property type="term" value="F:aspartic-type endopeptidase activity"/>
    <property type="evidence" value="ECO:0007669"/>
    <property type="project" value="InterPro"/>
</dbReference>
<keyword evidence="4" id="KW-0540">Nuclease</keyword>
<evidence type="ECO:0000256" key="8">
    <source>
        <dbReference type="SAM" id="MobiDB-lite"/>
    </source>
</evidence>
<dbReference type="InterPro" id="IPR001969">
    <property type="entry name" value="Aspartic_peptidase_AS"/>
</dbReference>
<name>A0A267GPA4_9PLAT</name>
<dbReference type="CDD" id="cd09274">
    <property type="entry name" value="RNase_HI_RT_Ty3"/>
    <property type="match status" value="1"/>
</dbReference>
<feature type="region of interest" description="Disordered" evidence="8">
    <location>
        <begin position="1"/>
        <end position="75"/>
    </location>
</feature>
<dbReference type="Gene3D" id="2.40.70.10">
    <property type="entry name" value="Acid Proteases"/>
    <property type="match status" value="1"/>
</dbReference>
<dbReference type="Gene3D" id="3.10.10.10">
    <property type="entry name" value="HIV Type 1 Reverse Transcriptase, subunit A, domain 1"/>
    <property type="match status" value="1"/>
</dbReference>
<feature type="region of interest" description="Disordered" evidence="8">
    <location>
        <begin position="1563"/>
        <end position="1592"/>
    </location>
</feature>
<dbReference type="InterPro" id="IPR000477">
    <property type="entry name" value="RT_dom"/>
</dbReference>
<dbReference type="InterPro" id="IPR041588">
    <property type="entry name" value="Integrase_H2C2"/>
</dbReference>
<dbReference type="GO" id="GO:0003964">
    <property type="term" value="F:RNA-directed DNA polymerase activity"/>
    <property type="evidence" value="ECO:0007669"/>
    <property type="project" value="UniProtKB-KW"/>
</dbReference>
<dbReference type="Pfam" id="PF13650">
    <property type="entry name" value="Asp_protease_2"/>
    <property type="match status" value="1"/>
</dbReference>
<dbReference type="SUPFAM" id="SSF50630">
    <property type="entry name" value="Acid proteases"/>
    <property type="match status" value="1"/>
</dbReference>
<dbReference type="PANTHER" id="PTHR37984">
    <property type="entry name" value="PROTEIN CBG26694"/>
    <property type="match status" value="1"/>
</dbReference>
<feature type="compositionally biased region" description="Basic and acidic residues" evidence="8">
    <location>
        <begin position="517"/>
        <end position="527"/>
    </location>
</feature>
<feature type="region of interest" description="Disordered" evidence="8">
    <location>
        <begin position="414"/>
        <end position="551"/>
    </location>
</feature>
<dbReference type="Gene3D" id="3.10.20.370">
    <property type="match status" value="1"/>
</dbReference>
<sequence>MKLRSGTQLGQQQQQEPPAISTPNSAGVAENTIDISGDSTGICGHSTGIGGHSTGIGGHSTGIGGHHTDDTQQQLTQTATPATFCHLPGLHQENTAIGTRDEEQPSELYEQQQEQHPPQPLLQPDHLNQNNANIQETESNVTMAEALMQQFINAVRDQQRPHAAIPASTINEIREGLKEIDQLHDFASFIMEYDLSARTFNLDENSKLRIFPRLLNDLLKIEYAALPAETQNDYTQLVRSLSDRIAVLTLGSTSALHHIANRRQLPGEPFIQYYTDIRRKLRAIYPEVSPLPPVDGENAPANQAVIDQRNEMFNKTLIGHILSGALPHLRVELLRNPLNTEQQLLNQAIRLEQIQQSSQLTAPNNVPADIEKRLAALECGTIKPKPIVAAIQGASNTREPPTCKFCHRIGHTTDRCYQDPRNARQQTANARQPRQADSKWTRNQPIQDRYRRGSDDPRSRDTGSPAKYCHFHNSDTHDTEECRTLHDIKQGRTTNNNPQRYNLGRRVQFQRNPTQRYQRERHSDSPNHGRSRTPSPRPPAAGVNSIQVVSNDPMPQLPTMDSPQQIVPPNSTPSAPQRLTEVPVAKSTATPTYALDRPIEYKFHGSTRQFKKLIRDSPSTLSVIHVQPYTTLSAAQPKLRKDMLRAQRQQVHVKRPLSQQKGRRLTGLTTLLVTLIWLSLFPTVQTTPLPSNPKQHPLYVDTPMLCPLDGPVRIFKIPQQIRCEQFTSSQDVTTPVHLQLYSTNLEQTRTPVSLCFREEISVNCLPMSQVLRSLRDAYVTLRPLTVAAQDCQHWTESYNSPDGQLQLVATTGNYKISRSNTGTSFLEDCYHRKARTQIVSTLIQGIIAFASPSKPMESLAFSMAHCSYSSQGCIIETTFDNMKRYNLPTTLLQNAWDTLDPPATQQLTVTGQRKLTLTWKTTSRSDCILTPFRQIRGNIHSGFFINEEQTLALTFKLPLQPFRLTCSIGTKRLYVSEQELYVEVLDNREEDFLKSIAIVQSTADDTTSNTTRSVKAADALTADSSSSSRQSRSLPDLLATTEQPSTTPIPTTVQAPTITSLPSQQTLDTASPTSEPTVTTSTIKKSTTTPLNLEITTPPTTTIATSTVQTPTTTMSLRKPQHTTSLQLKSTTLPTTVATTTVTSYSPLTTKTTTSTGITTEQLTPGPMSTTPTTILEPDPLNIPYLHRDQPPMLEHQDRIRRAIPPPDKTVNITNAELKLSENLVSAQLLSSQLQGLQSKTLLDLKKLHTQLTTTQCKMYALNLRYSRNLYYTNPTLAARQLFADKFIYAHSIAGYIFVHQCKPLSQFQFVQPRYSRDECYTRPPIQFQLHNKSVLGFLDTTTSIISTARPPLISCRYLRDYYLPKGEFIYKATANFSSFSPIEAQNRSDETYLLQSLYSDIRQSIFTPLGDVNYSALRSPVTITDMMESFIQTRDFLITVFKLNNATGRLHKDEFKQFGLNALEAYQNLWTSTFFSWERFQQNHMEKFLFSSAVIVYAALLIFLCNIGRICVANTLTYGRTHRLMVMRTTDPSPQQNRSPQRLPTTSDHVSLVPLVLTSPSRRNTKATAPSAPPMELEERQPAIPSTSSRTDSRLYPTLQHWPVAYNTVLKHLTMRTLITLWCTSPRMTKCKCTALIDSGASISCVSPTFAQKLQADILPCKIRVQCAGGQLLNVTKQAKFSMIIGSSNRKITAYILEAMPPDYDLILGVETFKSLGIPLSIDYAKSEAQIDGTSFPILNTYTATEVAEVYLPKQTHIPAQSTTWIQANIDTTYPKRQPVLFIPKDHTIQRYKLLIASCLTLTDETGNSILIQIANPSLQPVTLYAQTRLGSLSDPAEYTPVTSKPTATVNTISTSHARPETDRQLIEQQTRPNNSHLTPEQATRLCDLLLEYRDTLALLPTDMGCTTQYTATINVQPHTHPITSRPFPIAHGLQERFDQLIENFIHKGILSPSESEYSSPCLLVEKKTLDEQGRRQLRLVVDFRRLNRILTTPSIRPPRIPDLLNRLRDAKLYSLCDLADAFYQVRLDPDSAKYTAFIAPNGLLFQFNRLPQGLAASPSLMCRLVALLTADSPNLIAYLDDVLLIAKDFNGMLGELRHFLAKLRHHGLRISLRKCTFAKNEVQYLGFQVSEHGIRPAPALVEKIKNFPEPKTPKQLQSFLGLANFYRSHVQGYSTIVTPLLRALKDALATKSLKWTTITQTAFDNIRKILSTDIILVHPDPRKPYVLHTDASDYSLGAVLSQHDSRGHLQPVAYISKTLTPTEQRYPAIEREAYAIYWAIRKLHVFLYASHLPFTVFTDHQPLQSLFTDKQPLSKRLQKWILHLQDYQFSIHYIKGHSNAVADCLSRIPSVNTLHPIPAFDNLHEAVNQDPFCATVIATLQNQKDDVLTSMYKNLSKTEQKHLTKHLHHFYYTNDTLYYDPLEGDSRSPNSSTPRLVIPTAYRDALLQECHSSPFGGHLGLQKTLSRLSKFYYWPNCHADVTSFVNKCEICQKAKSGPRLRSEQKAMKFRSVFSHLAIDLVGPLPPAHYMRDVYKYILTAQCGVSKFLFTIPLADTTTSTICNHLFRHVFAIAGLPACLISDNGPQFISKEFREYMDTMGIRLIYTLVYQPSSNFVERAHRNLKQTLTTFVHDKPDHWIEYLPAVTLALNTAAHTAMKESPFYLFYARDFLAPSTRILENQISIYTEEIQPISLTCSAITLAREIALHHLHSTADQRAQKQNEEKAPNAQKLTIGSRCYLDISATKPTKFSNPFRGPMRILKWLSPQNALIQDINKLTEPPFVVHASKLKRSPFQPQEELNLPNFTSSIPQTHFDHHPPLAQHHATQTDVVDEPDTRDQHGLEPIPAVRYHLRSRDV</sequence>
<dbReference type="FunFam" id="3.10.20.370:FF:000001">
    <property type="entry name" value="Retrovirus-related Pol polyprotein from transposon 17.6-like protein"/>
    <property type="match status" value="1"/>
</dbReference>
<dbReference type="GO" id="GO:0006508">
    <property type="term" value="P:proteolysis"/>
    <property type="evidence" value="ECO:0007669"/>
    <property type="project" value="InterPro"/>
</dbReference>
<evidence type="ECO:0000256" key="2">
    <source>
        <dbReference type="ARBA" id="ARBA00022679"/>
    </source>
</evidence>
<feature type="domain" description="Integrase catalytic" evidence="10">
    <location>
        <begin position="2496"/>
        <end position="2671"/>
    </location>
</feature>
<accession>A0A267GPA4</accession>
<dbReference type="EMBL" id="NIVC01000247">
    <property type="protein sequence ID" value="PAA87129.1"/>
    <property type="molecule type" value="Genomic_DNA"/>
</dbReference>
<feature type="compositionally biased region" description="Polar residues" evidence="8">
    <location>
        <begin position="423"/>
        <end position="432"/>
    </location>
</feature>
<reference evidence="11 12" key="1">
    <citation type="submission" date="2017-06" db="EMBL/GenBank/DDBJ databases">
        <title>A platform for efficient transgenesis in Macrostomum lignano, a flatworm model organism for stem cell research.</title>
        <authorList>
            <person name="Berezikov E."/>
        </authorList>
    </citation>
    <scope>NUCLEOTIDE SEQUENCE [LARGE SCALE GENOMIC DNA]</scope>
    <source>
        <strain evidence="11">DV1</strain>
        <tissue evidence="11">Whole organism</tissue>
    </source>
</reference>
<dbReference type="InterPro" id="IPR041373">
    <property type="entry name" value="RT_RNaseH"/>
</dbReference>
<evidence type="ECO:0000256" key="4">
    <source>
        <dbReference type="ARBA" id="ARBA00022722"/>
    </source>
</evidence>
<dbReference type="PROSITE" id="PS50994">
    <property type="entry name" value="INTEGRASE"/>
    <property type="match status" value="1"/>
</dbReference>
<dbReference type="PROSITE" id="PS50878">
    <property type="entry name" value="RT_POL"/>
    <property type="match status" value="1"/>
</dbReference>
<gene>
    <name evidence="11" type="ORF">BOX15_Mlig014599g1</name>
</gene>
<feature type="compositionally biased region" description="Low complexity" evidence="8">
    <location>
        <begin position="1024"/>
        <end position="1033"/>
    </location>
</feature>
<keyword evidence="5" id="KW-0255">Endonuclease</keyword>
<dbReference type="Pfam" id="PF00078">
    <property type="entry name" value="RVT_1"/>
    <property type="match status" value="1"/>
</dbReference>
<keyword evidence="6" id="KW-0378">Hydrolase</keyword>
<dbReference type="Pfam" id="PF17917">
    <property type="entry name" value="RT_RNaseH"/>
    <property type="match status" value="1"/>
</dbReference>
<feature type="region of interest" description="Disordered" evidence="8">
    <location>
        <begin position="1017"/>
        <end position="1097"/>
    </location>
</feature>